<evidence type="ECO:0000313" key="4">
    <source>
        <dbReference type="Proteomes" id="UP000008495"/>
    </source>
</evidence>
<dbReference type="PANTHER" id="PTHR43056:SF5">
    <property type="entry name" value="PEPTIDASE S9 PROLYL OLIGOPEPTIDASE CATALYTIC DOMAIN-CONTAINING PROTEIN"/>
    <property type="match status" value="1"/>
</dbReference>
<dbReference type="InterPro" id="IPR050585">
    <property type="entry name" value="Xaa-Pro_dipeptidyl-ppase/CocE"/>
</dbReference>
<dbReference type="eggNOG" id="COG1506">
    <property type="taxonomic scope" value="Bacteria"/>
</dbReference>
<dbReference type="GO" id="GO:0006508">
    <property type="term" value="P:proteolysis"/>
    <property type="evidence" value="ECO:0007669"/>
    <property type="project" value="InterPro"/>
</dbReference>
<dbReference type="RefSeq" id="WP_006503555.1">
    <property type="nucleotide sequence ID" value="NZ_BAGZ01000017.1"/>
</dbReference>
<dbReference type="OrthoDB" id="128799at2"/>
<dbReference type="InterPro" id="IPR029058">
    <property type="entry name" value="AB_hydrolase_fold"/>
</dbReference>
<dbReference type="InterPro" id="IPR001375">
    <property type="entry name" value="Peptidase_S9_cat"/>
</dbReference>
<comment type="caution">
    <text evidence="3">The sequence shown here is derived from an EMBL/GenBank/DDBJ whole genome shotgun (WGS) entry which is preliminary data.</text>
</comment>
<reference evidence="3 4" key="1">
    <citation type="submission" date="2012-08" db="EMBL/GenBank/DDBJ databases">
        <title>Whole genome shotgun sequence of Austwickia chelonae NBRC 105200.</title>
        <authorList>
            <person name="Yoshida I."/>
            <person name="Hosoyama A."/>
            <person name="Tsuchikane K."/>
            <person name="Katsumata H."/>
            <person name="Ando Y."/>
            <person name="Ohji S."/>
            <person name="Hamada M."/>
            <person name="Tamura T."/>
            <person name="Yamazoe A."/>
            <person name="Yamazaki S."/>
            <person name="Fujita N."/>
        </authorList>
    </citation>
    <scope>NUCLEOTIDE SEQUENCE [LARGE SCALE GENOMIC DNA]</scope>
    <source>
        <strain evidence="3 4">NBRC 105200</strain>
    </source>
</reference>
<dbReference type="STRING" id="100225.SAMN05421595_0009"/>
<dbReference type="Gene3D" id="3.40.50.1820">
    <property type="entry name" value="alpha/beta hydrolase"/>
    <property type="match status" value="1"/>
</dbReference>
<proteinExistence type="predicted"/>
<dbReference type="SUPFAM" id="SSF69322">
    <property type="entry name" value="Tricorn protease domain 2"/>
    <property type="match status" value="1"/>
</dbReference>
<dbReference type="GO" id="GO:0008236">
    <property type="term" value="F:serine-type peptidase activity"/>
    <property type="evidence" value="ECO:0007669"/>
    <property type="project" value="InterPro"/>
</dbReference>
<dbReference type="PANTHER" id="PTHR43056">
    <property type="entry name" value="PEPTIDASE S9 PROLYL OLIGOPEPTIDASE"/>
    <property type="match status" value="1"/>
</dbReference>
<organism evidence="3 4">
    <name type="scientific">Austwickia chelonae NBRC 105200</name>
    <dbReference type="NCBI Taxonomy" id="1184607"/>
    <lineage>
        <taxon>Bacteria</taxon>
        <taxon>Bacillati</taxon>
        <taxon>Actinomycetota</taxon>
        <taxon>Actinomycetes</taxon>
        <taxon>Micrococcales</taxon>
        <taxon>Dermatophilaceae</taxon>
        <taxon>Austwickia</taxon>
    </lineage>
</organism>
<feature type="domain" description="Peptidase S9 prolyl oligopeptidase catalytic" evidence="2">
    <location>
        <begin position="436"/>
        <end position="636"/>
    </location>
</feature>
<keyword evidence="4" id="KW-1185">Reference proteome</keyword>
<dbReference type="Proteomes" id="UP000008495">
    <property type="component" value="Unassembled WGS sequence"/>
</dbReference>
<dbReference type="Pfam" id="PF00326">
    <property type="entry name" value="Peptidase_S9"/>
    <property type="match status" value="1"/>
</dbReference>
<protein>
    <submittedName>
        <fullName evidence="3">Putative S9 family peptidase</fullName>
    </submittedName>
</protein>
<dbReference type="SUPFAM" id="SSF53474">
    <property type="entry name" value="alpha/beta-Hydrolases"/>
    <property type="match status" value="1"/>
</dbReference>
<evidence type="ECO:0000256" key="1">
    <source>
        <dbReference type="SAM" id="MobiDB-lite"/>
    </source>
</evidence>
<dbReference type="InterPro" id="IPR011042">
    <property type="entry name" value="6-blade_b-propeller_TolB-like"/>
</dbReference>
<feature type="region of interest" description="Disordered" evidence="1">
    <location>
        <begin position="153"/>
        <end position="178"/>
    </location>
</feature>
<evidence type="ECO:0000313" key="3">
    <source>
        <dbReference type="EMBL" id="GAB78798.1"/>
    </source>
</evidence>
<evidence type="ECO:0000259" key="2">
    <source>
        <dbReference type="Pfam" id="PF00326"/>
    </source>
</evidence>
<dbReference type="Gene3D" id="2.120.10.30">
    <property type="entry name" value="TolB, C-terminal domain"/>
    <property type="match status" value="1"/>
</dbReference>
<name>K6V985_9MICO</name>
<gene>
    <name evidence="3" type="ORF">AUCHE_17_00080</name>
</gene>
<accession>K6V985</accession>
<sequence length="657" mass="71565">MKKVLPHGEWPSPITAETLTRASCAPVPRTDGGDCYVLRTSPDTGSIVHLTRLRGNTTEDISPDGFSVISRVHEYGGGEYAVRDGIVLAVERTTQRLWRLDNHPYPLAPQDKEARVRYAAMEIDPDRQIAWAVREDHRGDGEPVNTLIRLRLDGQNPGHGTVPTLTCRPGHDSSTAPDFVIDPTLSPDGTHLAWVQWTHPHMPWDAAQVWVARIDDDGDLVDARPVAGQENAAATEPVWTDDTHLAVLDERTGWTNPYLIDITTGHDLPLHPVAEEYGLQAWVLREKAMTALPDGRLVAVRWIDGFAQPTLLDPAELTAADLGPRLALADHLSVGDGRVVMRAVHPDRPGEVIALDPDTGRTETLWTYGQDVPDGYAPRPRPVHWAGHDGETAHGFLYLPTHPEVRGPDEEKPPLMVISHGGPTSSAIGGLDVAKAYLTSRGIAVLDVNYGGSTGYGRAYRERLTGRWGVVDVVDCVEGARHLADTAVVDGRRLAIRGGSAGGYCTLSALTFHDVFTAGVSFFGVSDLASLAADTHKFESRYTYRLVGPWPEAEATYVERSPIHHLDGLSCPLLLLQGTEDKVVPPAQARLMADAVRAKGLPVALIEFEGEGHGFREPAHVVRAQEAETSFLAQVWGYTPAEDIEPVMIENLTQAVP</sequence>
<dbReference type="EMBL" id="BAGZ01000017">
    <property type="protein sequence ID" value="GAB78798.1"/>
    <property type="molecule type" value="Genomic_DNA"/>
</dbReference>
<dbReference type="AlphaFoldDB" id="K6V985"/>